<organism evidence="4 5">
    <name type="scientific">Talaromyces proteolyticus</name>
    <dbReference type="NCBI Taxonomy" id="1131652"/>
    <lineage>
        <taxon>Eukaryota</taxon>
        <taxon>Fungi</taxon>
        <taxon>Dikarya</taxon>
        <taxon>Ascomycota</taxon>
        <taxon>Pezizomycotina</taxon>
        <taxon>Eurotiomycetes</taxon>
        <taxon>Eurotiomycetidae</taxon>
        <taxon>Eurotiales</taxon>
        <taxon>Trichocomaceae</taxon>
        <taxon>Talaromyces</taxon>
        <taxon>Talaromyces sect. Bacilispori</taxon>
    </lineage>
</organism>
<dbReference type="PANTHER" id="PTHR10039">
    <property type="entry name" value="AMELOGENIN"/>
    <property type="match status" value="1"/>
</dbReference>
<dbReference type="Pfam" id="PF24883">
    <property type="entry name" value="NPHP3_N"/>
    <property type="match status" value="1"/>
</dbReference>
<protein>
    <recommendedName>
        <fullName evidence="6">NACHT domain-containing protein</fullName>
    </recommendedName>
</protein>
<feature type="domain" description="Nephrocystin 3-like N-terminal" evidence="3">
    <location>
        <begin position="286"/>
        <end position="428"/>
    </location>
</feature>
<dbReference type="AlphaFoldDB" id="A0AAD4PZV1"/>
<evidence type="ECO:0008006" key="6">
    <source>
        <dbReference type="Google" id="ProtNLM"/>
    </source>
</evidence>
<comment type="caution">
    <text evidence="4">The sequence shown here is derived from an EMBL/GenBank/DDBJ whole genome shotgun (WGS) entry which is preliminary data.</text>
</comment>
<dbReference type="Gene3D" id="3.40.50.300">
    <property type="entry name" value="P-loop containing nucleotide triphosphate hydrolases"/>
    <property type="match status" value="1"/>
</dbReference>
<dbReference type="SUPFAM" id="SSF52540">
    <property type="entry name" value="P-loop containing nucleoside triphosphate hydrolases"/>
    <property type="match status" value="1"/>
</dbReference>
<dbReference type="InterPro" id="IPR056884">
    <property type="entry name" value="NPHP3-like_N"/>
</dbReference>
<dbReference type="InterPro" id="IPR056125">
    <property type="entry name" value="DUF7708"/>
</dbReference>
<dbReference type="RefSeq" id="XP_046076416.1">
    <property type="nucleotide sequence ID" value="XM_046210623.1"/>
</dbReference>
<keyword evidence="5" id="KW-1185">Reference proteome</keyword>
<evidence type="ECO:0000259" key="3">
    <source>
        <dbReference type="Pfam" id="PF24883"/>
    </source>
</evidence>
<dbReference type="EMBL" id="JAJTJA010000002">
    <property type="protein sequence ID" value="KAH8703398.1"/>
    <property type="molecule type" value="Genomic_DNA"/>
</dbReference>
<sequence>MALSVSNLSKLTPEVQLAQAISEYEAVLSTSEKASLRNFKAEQQNHSPDATDVIRLTAKIDQTSQIGRRCVGTRFSNVLNAIQAFAGVGDLVVGGAQNLMASGLWALVRLTLQMATNYLSFLDKFSELFMNIGRSAPRYQNLSLLYPQSSDLQRSVCEYFTTLVQLCTKAVKFTRKSGLNRLVATTLSSFDTEFGGFLVKLERLGNEIKEDVMLLSAKAQQDEVRENSKFRSLVRHKIDKNQADRNQLDRNDQLRRELAAKLSLLDQCSTYDHETAWRQIRKKGNSSWIRQAPEYVQWRDKTGRVLTCFGKLGSGKSVVAANVTEDLLMREPKGTVAYFFCRHDVAQSLKARTILGALARQLLESIDADSELYSTSQWTQSQTRSFQFYELVGLLRYIMLERRLERRHYSITLVIDGLDDCTQADKQILLRDLDLRFVRLFLTTRSELEQTAVLINDFFPLQPTLRMSYQADEINDYINDELNQRLESGALCLGNPEIIVEIQDTLKANAQGMFLWVVLQIDSICDEESDDAILTALRELPPDLPAVYDRILQKKLQSKYRDKTLQLVASAYRPLTLGELREALSVTPGDNVMDTTKFINDIQKTVSCCGGLLELEEEALTVHFVHPSAIQHLFCVEKNRESNSTSARFSKTEADILMGSICVTYLNWNVFETRLAAQQKQWQINASNTASAVVNSSVQSSSLAKKVAQMYLEKTRRSSPSLPGTSSFDFKRALMDVKSGMSEKQPQEFFFLLYAKEYWLDHSKEFTILMGDVWDMWNRLINDSPAVVGRLPWDYPTTLQDNKIQLTWNWAWDELHHALIYTKALEPVNRKLLFEKIEKCETEALAYQLKGGWANSANVRQAILIRVERLYPLLPREVMTAMWNLAISYHVCLVNDKAEELLTDILLKNNGSQPLPIAMPTSSAFRCLLNSTLADHREISLEFLNKVFLLSRKLWGDTVPMEAVLEYREDQKFKNQDLVNRHID</sequence>
<dbReference type="GeneID" id="70240910"/>
<reference evidence="4" key="1">
    <citation type="submission" date="2021-12" db="EMBL/GenBank/DDBJ databases">
        <title>Convergent genome expansion in fungi linked to evolution of root-endophyte symbiosis.</title>
        <authorList>
            <consortium name="DOE Joint Genome Institute"/>
            <person name="Ke Y.-H."/>
            <person name="Bonito G."/>
            <person name="Liao H.-L."/>
            <person name="Looney B."/>
            <person name="Rojas-Flechas A."/>
            <person name="Nash J."/>
            <person name="Hameed K."/>
            <person name="Schadt C."/>
            <person name="Martin F."/>
            <person name="Crous P.W."/>
            <person name="Miettinen O."/>
            <person name="Magnuson J.K."/>
            <person name="Labbe J."/>
            <person name="Jacobson D."/>
            <person name="Doktycz M.J."/>
            <person name="Veneault-Fourrey C."/>
            <person name="Kuo A."/>
            <person name="Mondo S."/>
            <person name="Calhoun S."/>
            <person name="Riley R."/>
            <person name="Ohm R."/>
            <person name="LaButti K."/>
            <person name="Andreopoulos B."/>
            <person name="Pangilinan J."/>
            <person name="Nolan M."/>
            <person name="Tritt A."/>
            <person name="Clum A."/>
            <person name="Lipzen A."/>
            <person name="Daum C."/>
            <person name="Barry K."/>
            <person name="Grigoriev I.V."/>
            <person name="Vilgalys R."/>
        </authorList>
    </citation>
    <scope>NUCLEOTIDE SEQUENCE</scope>
    <source>
        <strain evidence="4">PMI_201</strain>
    </source>
</reference>
<evidence type="ECO:0000259" key="2">
    <source>
        <dbReference type="Pfam" id="PF24809"/>
    </source>
</evidence>
<evidence type="ECO:0000313" key="4">
    <source>
        <dbReference type="EMBL" id="KAH8703398.1"/>
    </source>
</evidence>
<dbReference type="Pfam" id="PF24809">
    <property type="entry name" value="DUF7708"/>
    <property type="match status" value="1"/>
</dbReference>
<feature type="domain" description="DUF7708" evidence="2">
    <location>
        <begin position="78"/>
        <end position="212"/>
    </location>
</feature>
<gene>
    <name evidence="4" type="ORF">BGW36DRAFT_288956</name>
</gene>
<evidence type="ECO:0000313" key="5">
    <source>
        <dbReference type="Proteomes" id="UP001201262"/>
    </source>
</evidence>
<evidence type="ECO:0000256" key="1">
    <source>
        <dbReference type="ARBA" id="ARBA00022737"/>
    </source>
</evidence>
<proteinExistence type="predicted"/>
<accession>A0AAD4PZV1</accession>
<dbReference type="PANTHER" id="PTHR10039:SF10">
    <property type="entry name" value="NACHT DOMAIN-CONTAINING PROTEIN"/>
    <property type="match status" value="1"/>
</dbReference>
<dbReference type="Proteomes" id="UP001201262">
    <property type="component" value="Unassembled WGS sequence"/>
</dbReference>
<keyword evidence="1" id="KW-0677">Repeat</keyword>
<name>A0AAD4PZV1_9EURO</name>
<dbReference type="InterPro" id="IPR027417">
    <property type="entry name" value="P-loop_NTPase"/>
</dbReference>